<sequence>MNRFSQFQVILTGTLALCGTVYSGDALAQNDSLEPASGPCEMELTAENSVDWRGSYGRGYEVFDAAPSYETFTISVRKEGGPCNFFLTASPNSASADNKLVGPDGALNYDILKTTNGPSFLNGDFFGSQLSRIEGSFGNGSGGYSGALFVSIPSGQFVRGGTYTGQALIRLFRDDENGPQLVSETPIALLAPVASVLKVSSDTFGEGNRETSIDFGDLSVPSSRSVDFEIISNADIAVSFQSANSGKMSHEFGGPGIDYDLRLRGEEIDLSAQSATRRLSYRGDNQGQSMPLEISVKPGGGVPPAGRYNDTLMITFTAD</sequence>
<accession>A0ABV8RC77</accession>
<evidence type="ECO:0000313" key="1">
    <source>
        <dbReference type="EMBL" id="MFC4290946.1"/>
    </source>
</evidence>
<evidence type="ECO:0000313" key="2">
    <source>
        <dbReference type="Proteomes" id="UP001595887"/>
    </source>
</evidence>
<dbReference type="RefSeq" id="WP_381420541.1">
    <property type="nucleotide sequence ID" value="NZ_JBHSDH010000005.1"/>
</dbReference>
<dbReference type="EMBL" id="JBHSDH010000005">
    <property type="protein sequence ID" value="MFC4290946.1"/>
    <property type="molecule type" value="Genomic_DNA"/>
</dbReference>
<comment type="caution">
    <text evidence="1">The sequence shown here is derived from an EMBL/GenBank/DDBJ whole genome shotgun (WGS) entry which is preliminary data.</text>
</comment>
<gene>
    <name evidence="1" type="ORF">ACFOWX_00765</name>
</gene>
<dbReference type="Proteomes" id="UP001595887">
    <property type="component" value="Unassembled WGS sequence"/>
</dbReference>
<protein>
    <recommendedName>
        <fullName evidence="3">Spore coat protein U domain-containing protein</fullName>
    </recommendedName>
</protein>
<organism evidence="1 2">
    <name type="scientific">Sphingorhabdus arenilitoris</name>
    <dbReference type="NCBI Taxonomy" id="1490041"/>
    <lineage>
        <taxon>Bacteria</taxon>
        <taxon>Pseudomonadati</taxon>
        <taxon>Pseudomonadota</taxon>
        <taxon>Alphaproteobacteria</taxon>
        <taxon>Sphingomonadales</taxon>
        <taxon>Sphingomonadaceae</taxon>
        <taxon>Sphingorhabdus</taxon>
    </lineage>
</organism>
<evidence type="ECO:0008006" key="3">
    <source>
        <dbReference type="Google" id="ProtNLM"/>
    </source>
</evidence>
<proteinExistence type="predicted"/>
<reference evidence="2" key="1">
    <citation type="journal article" date="2019" name="Int. J. Syst. Evol. Microbiol.">
        <title>The Global Catalogue of Microorganisms (GCM) 10K type strain sequencing project: providing services to taxonomists for standard genome sequencing and annotation.</title>
        <authorList>
            <consortium name="The Broad Institute Genomics Platform"/>
            <consortium name="The Broad Institute Genome Sequencing Center for Infectious Disease"/>
            <person name="Wu L."/>
            <person name="Ma J."/>
        </authorList>
    </citation>
    <scope>NUCLEOTIDE SEQUENCE [LARGE SCALE GENOMIC DNA]</scope>
    <source>
        <strain evidence="2">CECT 8531</strain>
    </source>
</reference>
<keyword evidence="2" id="KW-1185">Reference proteome</keyword>
<name>A0ABV8RC77_9SPHN</name>